<evidence type="ECO:0000256" key="9">
    <source>
        <dbReference type="SAM" id="Phobius"/>
    </source>
</evidence>
<dbReference type="Pfam" id="PF00067">
    <property type="entry name" value="p450"/>
    <property type="match status" value="1"/>
</dbReference>
<keyword evidence="9" id="KW-0812">Transmembrane</keyword>
<keyword evidence="5 8" id="KW-0479">Metal-binding</keyword>
<keyword evidence="4" id="KW-0444">Lipid biosynthesis</keyword>
<evidence type="ECO:0000256" key="8">
    <source>
        <dbReference type="PIRSR" id="PIRSR602403-1"/>
    </source>
</evidence>
<comment type="subcellular location">
    <subcellularLocation>
        <location evidence="2">Endoplasmic reticulum membrane</location>
        <topology evidence="2">Single-pass membrane protein</topology>
    </subcellularLocation>
</comment>
<dbReference type="GO" id="GO:0016705">
    <property type="term" value="F:oxidoreductase activity, acting on paired donors, with incorporation or reduction of molecular oxygen"/>
    <property type="evidence" value="ECO:0007669"/>
    <property type="project" value="InterPro"/>
</dbReference>
<dbReference type="OrthoDB" id="3366823at2759"/>
<dbReference type="CDD" id="cd11040">
    <property type="entry name" value="CYP7_CYP8-like"/>
    <property type="match status" value="1"/>
</dbReference>
<dbReference type="GO" id="GO:0020037">
    <property type="term" value="F:heme binding"/>
    <property type="evidence" value="ECO:0007669"/>
    <property type="project" value="InterPro"/>
</dbReference>
<keyword evidence="9" id="KW-0472">Membrane</keyword>
<evidence type="ECO:0000256" key="1">
    <source>
        <dbReference type="ARBA" id="ARBA00001971"/>
    </source>
</evidence>
<evidence type="ECO:0000256" key="6">
    <source>
        <dbReference type="ARBA" id="ARBA00023004"/>
    </source>
</evidence>
<dbReference type="SUPFAM" id="SSF48264">
    <property type="entry name" value="Cytochrome P450"/>
    <property type="match status" value="1"/>
</dbReference>
<evidence type="ECO:0000256" key="7">
    <source>
        <dbReference type="ARBA" id="ARBA00023033"/>
    </source>
</evidence>
<dbReference type="Gene3D" id="1.10.630.10">
    <property type="entry name" value="Cytochrome P450"/>
    <property type="match status" value="1"/>
</dbReference>
<sequence>MASVEALWSHVKAGLDEKQASVAVAAMITFLVLVFTTRAITGSPATVDASGKHKIPPSPSYWIPFIGHALSMASAGFLPSLRDRFSEGIFTLKLAGKMHHFIYKPSLAAALFNLHRPAAEEQMLANRLLISTFGVSKKDAAIYNSIFPEALALYKHLSSEPGLSEVTNAAVSQVKQTINSFVTFSPNPMDQTEWEKMADVDVIEESGPDGPITQVDLMELTRNYVATTAIPGIYGTDFVENFPELWKWMWIYNEAFVLMATGVPAWVPWPRLQRGKLARRRLLGYLYEFNEAMEQHMDGQETDPKWQNLDNVSELVSSRIALFRKHGVSLAGRASFDLALLWASVANSNPLIPWMLYELYRDPVLLEQVREEIAPYVRAVQPKNEFGDAVWVPPVLEDADIDGLIAKCPLLKASYIETMRVYSCGWAMKLMYSDTVLEGKGKGGESYLLKKGSYVHVPQELHQSDPAYFPNPTEWQAERHIRETVDESGNKVLTAELGTMRPYGGGLKMCKGRQFALREMLLYTAAIITFYDMQPPKGGPWPVPRTRKLVANKHPKKPLKVWIKRRKLPTEGEAS</sequence>
<keyword evidence="7" id="KW-0560">Oxidoreductase</keyword>
<comment type="cofactor">
    <cofactor evidence="1 8">
        <name>heme</name>
        <dbReference type="ChEBI" id="CHEBI:30413"/>
    </cofactor>
</comment>
<dbReference type="InterPro" id="IPR002403">
    <property type="entry name" value="Cyt_P450_E_grp-IV"/>
</dbReference>
<accession>A0A2H2ZUM5</accession>
<evidence type="ECO:0000256" key="2">
    <source>
        <dbReference type="ARBA" id="ARBA00004389"/>
    </source>
</evidence>
<keyword evidence="9" id="KW-1133">Transmembrane helix</keyword>
<dbReference type="PRINTS" id="PR00465">
    <property type="entry name" value="EP450IV"/>
</dbReference>
<name>A0A2H2ZUM5_TRIPA</name>
<dbReference type="AlphaFoldDB" id="A0A2H2ZUM5"/>
<feature type="transmembrane region" description="Helical" evidence="9">
    <location>
        <begin position="20"/>
        <end position="41"/>
    </location>
</feature>
<keyword evidence="4" id="KW-0443">Lipid metabolism</keyword>
<proteinExistence type="inferred from homology"/>
<comment type="caution">
    <text evidence="10">The sequence shown here is derived from an EMBL/GenBank/DDBJ whole genome shotgun (WGS) entry which is preliminary data.</text>
</comment>
<comment type="similarity">
    <text evidence="3">Belongs to the cytochrome P450 family.</text>
</comment>
<evidence type="ECO:0000256" key="3">
    <source>
        <dbReference type="ARBA" id="ARBA00010617"/>
    </source>
</evidence>
<evidence type="ECO:0000256" key="5">
    <source>
        <dbReference type="ARBA" id="ARBA00022723"/>
    </source>
</evidence>
<feature type="binding site" description="axial binding residue" evidence="8">
    <location>
        <position position="510"/>
    </location>
    <ligand>
        <name>heme</name>
        <dbReference type="ChEBI" id="CHEBI:30413"/>
    </ligand>
    <ligandPart>
        <name>Fe</name>
        <dbReference type="ChEBI" id="CHEBI:18248"/>
    </ligandPart>
</feature>
<dbReference type="PANTHER" id="PTHR24306">
    <property type="match status" value="1"/>
</dbReference>
<organism evidence="10 11">
    <name type="scientific">Trichoderma parareesei</name>
    <name type="common">Filamentous fungus</name>
    <dbReference type="NCBI Taxonomy" id="858221"/>
    <lineage>
        <taxon>Eukaryota</taxon>
        <taxon>Fungi</taxon>
        <taxon>Dikarya</taxon>
        <taxon>Ascomycota</taxon>
        <taxon>Pezizomycotina</taxon>
        <taxon>Sordariomycetes</taxon>
        <taxon>Hypocreomycetidae</taxon>
        <taxon>Hypocreales</taxon>
        <taxon>Hypocreaceae</taxon>
        <taxon>Trichoderma</taxon>
    </lineage>
</organism>
<dbReference type="GO" id="GO:0005789">
    <property type="term" value="C:endoplasmic reticulum membrane"/>
    <property type="evidence" value="ECO:0007669"/>
    <property type="project" value="UniProtKB-SubCell"/>
</dbReference>
<dbReference type="Proteomes" id="UP000219286">
    <property type="component" value="Unassembled WGS sequence"/>
</dbReference>
<dbReference type="PANTHER" id="PTHR24306:SF7">
    <property type="entry name" value="AHBB"/>
    <property type="match status" value="1"/>
</dbReference>
<dbReference type="InterPro" id="IPR001128">
    <property type="entry name" value="Cyt_P450"/>
</dbReference>
<dbReference type="EMBL" id="LFMI01000372">
    <property type="protein sequence ID" value="OTA02984.1"/>
    <property type="molecule type" value="Genomic_DNA"/>
</dbReference>
<evidence type="ECO:0008006" key="12">
    <source>
        <dbReference type="Google" id="ProtNLM"/>
    </source>
</evidence>
<evidence type="ECO:0000313" key="10">
    <source>
        <dbReference type="EMBL" id="OTA02984.1"/>
    </source>
</evidence>
<reference evidence="10 11" key="1">
    <citation type="journal article" date="2015" name="Genome Announc.">
        <title>Genome sequence and annotation of Trichoderma parareesei, the ancestor of the cellulase producer Trichoderma reesei.</title>
        <authorList>
            <person name="Yang D."/>
            <person name="Pomraning K."/>
            <person name="Kopchinskiy A."/>
            <person name="Karimi Aghcheh R."/>
            <person name="Atanasova L."/>
            <person name="Chenthamara K."/>
            <person name="Baker S.E."/>
            <person name="Zhang R."/>
            <person name="Shen Q."/>
            <person name="Freitag M."/>
            <person name="Kubicek C.P."/>
            <person name="Druzhinina I.S."/>
        </authorList>
    </citation>
    <scope>NUCLEOTIDE SEQUENCE [LARGE SCALE GENOMIC DNA]</scope>
    <source>
        <strain evidence="10 11">CBS 125925</strain>
    </source>
</reference>
<dbReference type="GO" id="GO:0004497">
    <property type="term" value="F:monooxygenase activity"/>
    <property type="evidence" value="ECO:0007669"/>
    <property type="project" value="UniProtKB-KW"/>
</dbReference>
<dbReference type="GO" id="GO:0005506">
    <property type="term" value="F:iron ion binding"/>
    <property type="evidence" value="ECO:0007669"/>
    <property type="project" value="InterPro"/>
</dbReference>
<gene>
    <name evidence="10" type="ORF">A9Z42_0033960</name>
</gene>
<keyword evidence="8" id="KW-0349">Heme</keyword>
<protein>
    <recommendedName>
        <fullName evidence="12">Cytochrome P450</fullName>
    </recommendedName>
</protein>
<dbReference type="InterPro" id="IPR036396">
    <property type="entry name" value="Cyt_P450_sf"/>
</dbReference>
<keyword evidence="11" id="KW-1185">Reference proteome</keyword>
<evidence type="ECO:0000256" key="4">
    <source>
        <dbReference type="ARBA" id="ARBA00022516"/>
    </source>
</evidence>
<evidence type="ECO:0000313" key="11">
    <source>
        <dbReference type="Proteomes" id="UP000219286"/>
    </source>
</evidence>
<keyword evidence="6 8" id="KW-0408">Iron</keyword>
<keyword evidence="7" id="KW-0503">Monooxygenase</keyword>